<dbReference type="ChiTaRS" id="USP7">
    <property type="organism name" value="human"/>
</dbReference>
<dbReference type="PANTHER" id="PTHR47022">
    <property type="entry name" value="BTB AND MATH DOMAIN-CONTAINING PROTEIN 36-RELATED"/>
    <property type="match status" value="1"/>
</dbReference>
<dbReference type="SMR" id="H3BQD1"/>
<evidence type="ECO:0007829" key="7">
    <source>
        <dbReference type="PubMed" id="21269460"/>
    </source>
</evidence>
<keyword evidence="4" id="KW-1185">Reference proteome</keyword>
<dbReference type="VEuPathDB" id="HostDB:ENSG00000187555"/>
<dbReference type="OrthoDB" id="289038at2759"/>
<dbReference type="MassIVE" id="H3BQD1"/>
<organism evidence="3 4">
    <name type="scientific">Homo sapiens</name>
    <name type="common">Human</name>
    <dbReference type="NCBI Taxonomy" id="9606"/>
    <lineage>
        <taxon>Eukaryota</taxon>
        <taxon>Metazoa</taxon>
        <taxon>Chordata</taxon>
        <taxon>Craniata</taxon>
        <taxon>Vertebrata</taxon>
        <taxon>Euteleostomi</taxon>
        <taxon>Mammalia</taxon>
        <taxon>Eutheria</taxon>
        <taxon>Euarchontoglires</taxon>
        <taxon>Primates</taxon>
        <taxon>Haplorrhini</taxon>
        <taxon>Catarrhini</taxon>
        <taxon>Hominidae</taxon>
        <taxon>Homo</taxon>
    </lineage>
</organism>
<dbReference type="Antibodypedia" id="2881">
    <property type="antibodies" value="779 antibodies from 44 providers"/>
</dbReference>
<dbReference type="AlphaFoldDB" id="H3BQD1"/>
<reference evidence="3 4" key="3">
    <citation type="journal article" date="2004" name="Nature">
        <title>The sequence and analysis of duplication-rich human chromosome 16.</title>
        <authorList>
            <person name="Martin J."/>
            <person name="Han C."/>
            <person name="Gordon L.A."/>
            <person name="Terry A."/>
            <person name="Prabhakar S."/>
            <person name="She X."/>
            <person name="Xie G."/>
            <person name="Hellsten U."/>
            <person name="Chan Y.M."/>
            <person name="Altherr M."/>
            <person name="Couronne O."/>
            <person name="Aerts A."/>
            <person name="Bajorek E."/>
            <person name="Black S."/>
            <person name="Blumer H."/>
            <person name="Branscomb E."/>
            <person name="Brown N.C."/>
            <person name="Bruno W.J."/>
            <person name="Buckingham J.M."/>
            <person name="Callen D.F."/>
            <person name="Campbell C.S."/>
            <person name="Campbell M.L."/>
            <person name="Campbell E.W."/>
            <person name="Caoile C."/>
            <person name="Challacombe J.F."/>
            <person name="Chasteen L.A."/>
            <person name="Chertkov O."/>
            <person name="Chi H.C."/>
            <person name="Christensen M."/>
            <person name="Clark L.M."/>
            <person name="Cohn J.D."/>
            <person name="Denys M."/>
            <person name="Detter J.C."/>
            <person name="Dickson M."/>
            <person name="Dimitrijevic-Bussod M."/>
            <person name="Escobar J."/>
            <person name="Fawcett J.J."/>
            <person name="Flowers D."/>
            <person name="Fotopulos D."/>
            <person name="Glavina T."/>
            <person name="Gomez M."/>
            <person name="Gonzales E."/>
            <person name="Goodstein D."/>
            <person name="Goodwin L.A."/>
            <person name="Grady D.L."/>
            <person name="Grigoriev I."/>
            <person name="Groza M."/>
            <person name="Hammon N."/>
            <person name="Hawkins T."/>
            <person name="Haydu L."/>
            <person name="Hildebrand C.E."/>
            <person name="Huang W."/>
            <person name="Israni S."/>
            <person name="Jett J."/>
            <person name="Jewett P.B."/>
            <person name="Kadner K."/>
            <person name="Kimball H."/>
            <person name="Kobayashi A."/>
            <person name="Krawczyk M.C."/>
            <person name="Leyba T."/>
            <person name="Longmire J.L."/>
            <person name="Lopez F."/>
            <person name="Lou Y."/>
            <person name="Lowry S."/>
            <person name="Ludeman T."/>
            <person name="Manohar C.F."/>
            <person name="Mark G.A."/>
            <person name="McMurray K.L."/>
            <person name="Meincke L.J."/>
            <person name="Morgan J."/>
            <person name="Moyzis R.K."/>
            <person name="Mundt M.O."/>
            <person name="Munk A.C."/>
            <person name="Nandkeshwar R.D."/>
            <person name="Pitluck S."/>
            <person name="Pollard M."/>
            <person name="Predki P."/>
            <person name="Parson-Quintana B."/>
            <person name="Ramirez L."/>
            <person name="Rash S."/>
            <person name="Retterer J."/>
            <person name="Ricke D.O."/>
            <person name="Robinson D.L."/>
            <person name="Rodriguez A."/>
            <person name="Salamov A."/>
            <person name="Saunders E.H."/>
            <person name="Scott D."/>
            <person name="Shough T."/>
            <person name="Stallings R.L."/>
            <person name="Stalvey M."/>
            <person name="Sutherland R.D."/>
            <person name="Tapia R."/>
            <person name="Tesmer J.G."/>
            <person name="Thayer N."/>
            <person name="Thompson L.S."/>
            <person name="Tice H."/>
            <person name="Torney D.C."/>
            <person name="Tran-Gyamfi M."/>
            <person name="Tsai M."/>
            <person name="Ulanovsky L.E."/>
            <person name="Ustaszewska A."/>
            <person name="Vo N."/>
            <person name="White P.S."/>
            <person name="Williams A.L."/>
            <person name="Wills P.L."/>
            <person name="Wu J.R."/>
            <person name="Wu K."/>
            <person name="Yang J."/>
            <person name="Dejong P."/>
            <person name="Bruce D."/>
            <person name="Doggett N.A."/>
            <person name="Deaven L."/>
            <person name="Schmutz J."/>
            <person name="Grimwood J."/>
            <person name="Richardson P."/>
            <person name="Rokhsar D.S."/>
            <person name="Eichler E.E."/>
            <person name="Gilna P."/>
            <person name="Lucas S.M."/>
            <person name="Myers R.M."/>
            <person name="Rubin E.M."/>
            <person name="Pennacchio L.A."/>
        </authorList>
    </citation>
    <scope>NUCLEOTIDE SEQUENCE [LARGE SCALE GENOMIC DNA]</scope>
</reference>
<dbReference type="Ensembl" id="ENST00000566273.5">
    <property type="protein sequence ID" value="ENSP00000455719.1"/>
    <property type="gene ID" value="ENSG00000187555.18"/>
</dbReference>
<dbReference type="Pfam" id="PF22486">
    <property type="entry name" value="MATH_2"/>
    <property type="match status" value="1"/>
</dbReference>
<evidence type="ECO:0000256" key="1">
    <source>
        <dbReference type="SAM" id="MobiDB-lite"/>
    </source>
</evidence>
<dbReference type="Proteomes" id="UP000005640">
    <property type="component" value="Chromosome 16"/>
</dbReference>
<dbReference type="EMBL" id="AC022167">
    <property type="status" value="NOT_ANNOTATED_CDS"/>
    <property type="molecule type" value="Genomic_DNA"/>
</dbReference>
<evidence type="ECO:0007829" key="5">
    <source>
        <dbReference type="PeptideAtlas" id="H3BQD1"/>
    </source>
</evidence>
<reference evidence="7" key="4">
    <citation type="journal article" date="2011" name="BMC Syst. Biol.">
        <title>Initial characterization of the human central proteome.</title>
        <authorList>
            <person name="Burkard T.R."/>
            <person name="Planyavsky M."/>
            <person name="Kaupe I."/>
            <person name="Breitwieser F.P."/>
            <person name="Burckstummer T."/>
            <person name="Bennett K.L."/>
            <person name="Superti-Furga G."/>
            <person name="Colinge J."/>
        </authorList>
    </citation>
    <scope>IDENTIFICATION BY MASS SPECTROMETRY [LARGE SCALE ANALYSIS]</scope>
</reference>
<protein>
    <submittedName>
        <fullName evidence="3">Ubiquitin specific peptidase 7</fullName>
    </submittedName>
</protein>
<dbReference type="Gene3D" id="2.60.210.10">
    <property type="entry name" value="Apoptosis, Tumor Necrosis Factor Receptor Associated Protein 2, Chain A"/>
    <property type="match status" value="1"/>
</dbReference>
<feature type="domain" description="MATH" evidence="2">
    <location>
        <begin position="54"/>
        <end position="159"/>
    </location>
</feature>
<dbReference type="InterPro" id="IPR002083">
    <property type="entry name" value="MATH/TRAF_dom"/>
</dbReference>
<accession>H3BQD1</accession>
<dbReference type="ProteomicsDB" id="41752"/>
<dbReference type="HGNC" id="HGNC:12630">
    <property type="gene designation" value="USP7"/>
</dbReference>
<dbReference type="Ensembl" id="ENST00000566273.5">
    <property type="protein sequence ID" value="ENSP00000455719.1"/>
    <property type="gene ID" value="ENSG00000187555.17"/>
</dbReference>
<feature type="non-terminal residue" evidence="3">
    <location>
        <position position="159"/>
    </location>
</feature>
<evidence type="ECO:0000313" key="3">
    <source>
        <dbReference type="Ensembl" id="ENSP00000455719.1"/>
    </source>
</evidence>
<dbReference type="SMART" id="SM00061">
    <property type="entry name" value="MATH"/>
    <property type="match status" value="1"/>
</dbReference>
<name>H3BQD1_HUMAN</name>
<proteinExistence type="evidence at protein level"/>
<dbReference type="PROSITE" id="PS50144">
    <property type="entry name" value="MATH"/>
    <property type="match status" value="1"/>
</dbReference>
<gene>
    <name evidence="3" type="primary">USP7</name>
</gene>
<dbReference type="FunFam" id="2.60.210.10:FF:000006">
    <property type="entry name" value="Ubiquitin carboxyl-terminal hydrolase 7"/>
    <property type="match status" value="1"/>
</dbReference>
<feature type="compositionally biased region" description="Basic and acidic residues" evidence="1">
    <location>
        <begin position="7"/>
        <end position="20"/>
    </location>
</feature>
<dbReference type="InterPro" id="IPR008974">
    <property type="entry name" value="TRAF-like"/>
</dbReference>
<reference evidence="3" key="5">
    <citation type="submission" date="2025-08" db="UniProtKB">
        <authorList>
            <consortium name="Ensembl"/>
        </authorList>
    </citation>
    <scope>IDENTIFICATION</scope>
</reference>
<evidence type="ECO:0000313" key="4">
    <source>
        <dbReference type="Proteomes" id="UP000005640"/>
    </source>
</evidence>
<evidence type="ECO:0007829" key="6">
    <source>
        <dbReference type="ProteomicsDB" id="H3BQD1"/>
    </source>
</evidence>
<dbReference type="ExpressionAtlas" id="H3BQD1">
    <property type="expression patterns" value="baseline and differential"/>
</dbReference>
<dbReference type="GeneTree" id="ENSGT00940000156053"/>
<dbReference type="SUPFAM" id="SSF49599">
    <property type="entry name" value="TRAF domain-like"/>
    <property type="match status" value="1"/>
</dbReference>
<dbReference type="UCSC" id="uc059qqz.1">
    <property type="organism name" value="human"/>
</dbReference>
<reference evidence="3 4" key="1">
    <citation type="journal article" date="2001" name="Nature">
        <title>Initial sequencing and analysis of the human genome.</title>
        <authorList>
            <consortium name="International Human Genome Sequencing Consortium"/>
            <person name="Lander E.S."/>
            <person name="Linton L.M."/>
            <person name="Birren B."/>
            <person name="Nusbaum C."/>
            <person name="Zody M.C."/>
            <person name="Baldwin J."/>
            <person name="Devon K."/>
            <person name="Dewar K."/>
            <person name="Doyle M."/>
            <person name="FitzHugh W."/>
            <person name="Funke R."/>
            <person name="Gage D."/>
            <person name="Harris K."/>
            <person name="Heaford A."/>
            <person name="Howland J."/>
            <person name="Kann L."/>
            <person name="Lehoczky J."/>
            <person name="LeVine R."/>
            <person name="McEwan P."/>
            <person name="McKernan K."/>
            <person name="Meldrim J."/>
            <person name="Mesirov J.P."/>
            <person name="Miranda C."/>
            <person name="Morris W."/>
            <person name="Naylor J."/>
            <person name="Raymond C."/>
            <person name="Rosetti M."/>
            <person name="Santos R."/>
            <person name="Sheridan A."/>
            <person name="Sougnez C."/>
            <person name="Stange-Thomann N."/>
            <person name="Stojanovic N."/>
            <person name="Subramanian A."/>
            <person name="Wyman D."/>
            <person name="Rogers J."/>
            <person name="Sulston J."/>
            <person name="Ainscough R."/>
            <person name="Beck S."/>
            <person name="Bentley D."/>
            <person name="Burton J."/>
            <person name="Clee C."/>
            <person name="Carter N."/>
            <person name="Coulson A."/>
            <person name="Deadman R."/>
            <person name="Deloukas P."/>
            <person name="Dunham A."/>
            <person name="Dunham I."/>
            <person name="Durbin R."/>
            <person name="French L."/>
            <person name="Grafham D."/>
            <person name="Gregory S."/>
            <person name="Hubbard T."/>
            <person name="Humphray S."/>
            <person name="Hunt A."/>
            <person name="Jones M."/>
            <person name="Lloyd C."/>
            <person name="McMurray A."/>
            <person name="Matthews L."/>
            <person name="Mercer S."/>
            <person name="Milne S."/>
            <person name="Mullikin J.C."/>
            <person name="Mungall A."/>
            <person name="Plumb R."/>
            <person name="Ross M."/>
            <person name="Shownkeen R."/>
            <person name="Sims S."/>
            <person name="Waterston R.H."/>
            <person name="Wilson R.K."/>
            <person name="Hillier L.W."/>
            <person name="McPherson J.D."/>
            <person name="Marra M.A."/>
            <person name="Mardis E.R."/>
            <person name="Fulton L.A."/>
            <person name="Chinwalla A.T."/>
            <person name="Pepin K.H."/>
            <person name="Gish W.R."/>
            <person name="Chissoe S.L."/>
            <person name="Wendl M.C."/>
            <person name="Delehaunty K.D."/>
            <person name="Miner T.L."/>
            <person name="Delehaunty A."/>
            <person name="Kramer J.B."/>
            <person name="Cook L.L."/>
            <person name="Fulton R.S."/>
            <person name="Johnson D.L."/>
            <person name="Minx P.J."/>
            <person name="Clifton S.W."/>
            <person name="Hawkins T."/>
            <person name="Branscomb E."/>
            <person name="Predki P."/>
            <person name="Richardson P."/>
            <person name="Wenning S."/>
            <person name="Slezak T."/>
            <person name="Doggett N."/>
            <person name="Cheng J.F."/>
            <person name="Olsen A."/>
            <person name="Lucas S."/>
            <person name="Elkin C."/>
            <person name="Uberbacher E."/>
            <person name="Frazier M."/>
            <person name="Gibbs R.A."/>
            <person name="Muzny D.M."/>
            <person name="Scherer S.E."/>
            <person name="Bouck J.B."/>
            <person name="Sodergren E.J."/>
            <person name="Worley K.C."/>
            <person name="Rives C.M."/>
            <person name="Gorrell J.H."/>
            <person name="Metzker M.L."/>
            <person name="Naylor S.L."/>
            <person name="Kucherlapati R.S."/>
            <person name="Nelson D.L."/>
            <person name="Weinstock G.M."/>
            <person name="Sakaki Y."/>
            <person name="Fujiyama A."/>
            <person name="Hattori M."/>
            <person name="Yada T."/>
            <person name="Toyoda A."/>
            <person name="Itoh T."/>
            <person name="Kawagoe C."/>
            <person name="Watanabe H."/>
            <person name="Totoki Y."/>
            <person name="Taylor T."/>
            <person name="Weissenbach J."/>
            <person name="Heilig R."/>
            <person name="Saurin W."/>
            <person name="Artiguenave F."/>
            <person name="Brottier P."/>
            <person name="Bruls T."/>
            <person name="Pelletier E."/>
            <person name="Robert C."/>
            <person name="Wincker P."/>
            <person name="Smith D.R."/>
            <person name="Doucette-Stamm L."/>
            <person name="Rubenfield M."/>
            <person name="Weinstock K."/>
            <person name="Lee H.M."/>
            <person name="Dubois J."/>
            <person name="Rosenthal A."/>
            <person name="Platzer M."/>
            <person name="Nyakatura G."/>
            <person name="Taudien S."/>
            <person name="Rump A."/>
            <person name="Yang H."/>
            <person name="Yu J."/>
            <person name="Wang J."/>
            <person name="Huang G."/>
            <person name="Gu J."/>
            <person name="Hood L."/>
            <person name="Rowen L."/>
            <person name="Madan A."/>
            <person name="Qin S."/>
            <person name="Davis R.W."/>
            <person name="Federspiel N.A."/>
            <person name="Abola A.P."/>
            <person name="Proctor M.J."/>
            <person name="Myers R.M."/>
            <person name="Schmutz J."/>
            <person name="Dickson M."/>
            <person name="Grimwood J."/>
            <person name="Cox D.R."/>
            <person name="Olson M.V."/>
            <person name="Kaul R."/>
            <person name="Raymond C."/>
            <person name="Shimizu N."/>
            <person name="Kawasaki K."/>
            <person name="Minoshima S."/>
            <person name="Evans G.A."/>
            <person name="Athanasiou M."/>
            <person name="Schultz R."/>
            <person name="Roe B.A."/>
            <person name="Chen F."/>
            <person name="Pan H."/>
            <person name="Ramser J."/>
            <person name="Lehrach H."/>
            <person name="Reinhardt R."/>
            <person name="McCombie W.R."/>
            <person name="de la Bastide M."/>
            <person name="Dedhia N."/>
            <person name="Blocker H."/>
            <person name="Hornischer K."/>
            <person name="Nordsiek G."/>
            <person name="Agarwala R."/>
            <person name="Aravind L."/>
            <person name="Bailey J.A."/>
            <person name="Bateman A."/>
            <person name="Batzoglou S."/>
            <person name="Birney E."/>
            <person name="Bork P."/>
            <person name="Brown D.G."/>
            <person name="Burge C.B."/>
            <person name="Cerutti L."/>
            <person name="Chen H.C."/>
            <person name="Church D."/>
            <person name="Clamp M."/>
            <person name="Copley R.R."/>
            <person name="Doerks T."/>
            <person name="Eddy S.R."/>
            <person name="Eichler E.E."/>
            <person name="Furey T.S."/>
            <person name="Galagan J."/>
            <person name="Gilbert J.G."/>
            <person name="Harmon C."/>
            <person name="Hayashizaki Y."/>
            <person name="Haussler D."/>
            <person name="Hermjakob H."/>
            <person name="Hokamp K."/>
            <person name="Jang W."/>
            <person name="Johnson L.S."/>
            <person name="Jones T.A."/>
            <person name="Kasif S."/>
            <person name="Kaspryzk A."/>
            <person name="Kennedy S."/>
            <person name="Kent W.J."/>
            <person name="Kitts P."/>
            <person name="Koonin E.V."/>
            <person name="Korf I."/>
            <person name="Kulp D."/>
            <person name="Lancet D."/>
            <person name="Lowe T.M."/>
            <person name="McLysaght A."/>
            <person name="Mikkelsen T."/>
            <person name="Moran J.V."/>
            <person name="Mulder N."/>
            <person name="Pollara V.J."/>
            <person name="Ponting C.P."/>
            <person name="Schuler G."/>
            <person name="Schultz J."/>
            <person name="Slater G."/>
            <person name="Smit A.F."/>
            <person name="Stupka E."/>
            <person name="Szustakowski J."/>
            <person name="Thierry-Mieg D."/>
            <person name="Thierry-Mieg J."/>
            <person name="Wagner L."/>
            <person name="Wallis J."/>
            <person name="Wheeler R."/>
            <person name="Williams A."/>
            <person name="Wolf Y.I."/>
            <person name="Wolfe K.H."/>
            <person name="Yang S.P."/>
            <person name="Yeh R.F."/>
            <person name="Collins F."/>
            <person name="Guyer M.S."/>
            <person name="Peterson J."/>
            <person name="Felsenfeld A."/>
            <person name="Wetterstrand K.A."/>
            <person name="Patrinos A."/>
            <person name="Morgan M.J."/>
            <person name="de Jong P."/>
            <person name="Catanese J.J."/>
            <person name="Osoegawa K."/>
            <person name="Shizuya H."/>
            <person name="Choi S."/>
            <person name="Chen Y.J."/>
        </authorList>
    </citation>
    <scope>NUCLEOTIDE SEQUENCE [LARGE SCALE GENOMIC DNA]</scope>
</reference>
<dbReference type="PANTHER" id="PTHR47022:SF1">
    <property type="entry name" value="BTB AND MATH DOMAIN-CONTAINING PROTEIN 36-RELATED"/>
    <property type="match status" value="1"/>
</dbReference>
<sequence length="159" mass="18383">MAACIRIKPDSKAGDTDDPPRITQNPVINGNVALSDGHNTAEEDMEDDTSWRSEATFQFTVERFSRLSESVLSPPCFVRNLPWKIMVMPRFYPDRPHQKSVGFFLQCNAESDSTSWSCHAQAVLKIINYRDDEKSFSRRISHLFFHKENDWGFSNFMAW</sequence>
<keyword evidence="5 6" id="KW-1267">Proteomics identification</keyword>
<dbReference type="OpenTargets" id="ENSG00000187555"/>
<reference evidence="3 4" key="2">
    <citation type="journal article" date="2004" name="Nature">
        <title>Finishing the euchromatic sequence of the human genome.</title>
        <authorList>
            <consortium name="International Human Genome Sequencing Consortium"/>
        </authorList>
    </citation>
    <scope>NUCLEOTIDE SEQUENCE [LARGE SCALE GENOMIC DNA]</scope>
</reference>
<reference evidence="3" key="6">
    <citation type="submission" date="2025-09" db="UniProtKB">
        <authorList>
            <consortium name="Ensembl"/>
        </authorList>
    </citation>
    <scope>IDENTIFICATION</scope>
</reference>
<feature type="region of interest" description="Disordered" evidence="1">
    <location>
        <begin position="1"/>
        <end position="49"/>
    </location>
</feature>
<dbReference type="HOGENOM" id="CLU_140730_0_0_1"/>
<evidence type="ECO:0000259" key="2">
    <source>
        <dbReference type="PROSITE" id="PS50144"/>
    </source>
</evidence>
<dbReference type="Bgee" id="ENSG00000187555">
    <property type="expression patterns" value="Expressed in Brodmann (1909) area 23 and 208 other cell types or tissues"/>
</dbReference>